<dbReference type="Proteomes" id="UP000762110">
    <property type="component" value="Unassembled WGS sequence"/>
</dbReference>
<keyword evidence="3" id="KW-1185">Reference proteome</keyword>
<dbReference type="RefSeq" id="WP_173269551.1">
    <property type="nucleotide sequence ID" value="NZ_JABMKV010000001.1"/>
</dbReference>
<evidence type="ECO:0000313" key="2">
    <source>
        <dbReference type="EMBL" id="NQX31118.1"/>
    </source>
</evidence>
<comment type="caution">
    <text evidence="2">The sequence shown here is derived from an EMBL/GenBank/DDBJ whole genome shotgun (WGS) entry which is preliminary data.</text>
</comment>
<protein>
    <submittedName>
        <fullName evidence="2">GLPGLI family protein</fullName>
    </submittedName>
</protein>
<organism evidence="2 3">
    <name type="scientific">Pedobacter boryungensis</name>
    <dbReference type="NCBI Taxonomy" id="869962"/>
    <lineage>
        <taxon>Bacteria</taxon>
        <taxon>Pseudomonadati</taxon>
        <taxon>Bacteroidota</taxon>
        <taxon>Sphingobacteriia</taxon>
        <taxon>Sphingobacteriales</taxon>
        <taxon>Sphingobacteriaceae</taxon>
        <taxon>Pedobacter</taxon>
    </lineage>
</organism>
<dbReference type="EMBL" id="JABMKV010000001">
    <property type="protein sequence ID" value="NQX31118.1"/>
    <property type="molecule type" value="Genomic_DNA"/>
</dbReference>
<accession>A0ABX2DCE9</accession>
<name>A0ABX2DCE9_9SPHI</name>
<sequence>MKILLTTSFAILISVISFAQKPDNVLARIKYSFIHVRDTTQKNNPYTENMLLVIGKNASIYTSLDKLERDLELPKAKRAPGSPFKPVNQVDIYFFAKENKLVSRERFMNAYYLINEPSQRINWKITKDTTSFNGVQCKKATTTFKGRNWIVWYAPELPFQSGPWKLNGLPGLIIQASDNKNEVQFLFNGIDNLKRENLSAEELELAKAYDKSIFFSHEIALQKDAKETTRVEYDKIQDLFKKDPKGFIAAASGVPRDKVFIGGSTTGVSHNTINNPIELPEKK</sequence>
<evidence type="ECO:0000313" key="3">
    <source>
        <dbReference type="Proteomes" id="UP000762110"/>
    </source>
</evidence>
<dbReference type="InterPro" id="IPR005901">
    <property type="entry name" value="GLPGLI"/>
</dbReference>
<reference evidence="2 3" key="1">
    <citation type="submission" date="2020-05" db="EMBL/GenBank/DDBJ databases">
        <title>Description of Pedobacter foliorum sp. nov.</title>
        <authorList>
            <person name="Qi S."/>
            <person name="Carlier A."/>
            <person name="Cnockaert M."/>
            <person name="Vandamme P."/>
        </authorList>
    </citation>
    <scope>NUCLEOTIDE SEQUENCE [LARGE SCALE GENOMIC DNA]</scope>
    <source>
        <strain evidence="2 3">LMG 31300</strain>
    </source>
</reference>
<proteinExistence type="predicted"/>
<feature type="chain" id="PRO_5046522077" evidence="1">
    <location>
        <begin position="20"/>
        <end position="283"/>
    </location>
</feature>
<dbReference type="NCBIfam" id="TIGR01200">
    <property type="entry name" value="GLPGLI"/>
    <property type="match status" value="1"/>
</dbReference>
<evidence type="ECO:0000256" key="1">
    <source>
        <dbReference type="SAM" id="SignalP"/>
    </source>
</evidence>
<gene>
    <name evidence="2" type="ORF">HQN85_05250</name>
</gene>
<keyword evidence="1" id="KW-0732">Signal</keyword>
<feature type="signal peptide" evidence="1">
    <location>
        <begin position="1"/>
        <end position="19"/>
    </location>
</feature>